<dbReference type="Gene3D" id="1.20.1250.20">
    <property type="entry name" value="MFS general substrate transporter like domains"/>
    <property type="match status" value="2"/>
</dbReference>
<protein>
    <recommendedName>
        <fullName evidence="4">Major facilitator superfamily (MFS) profile domain-containing protein</fullName>
    </recommendedName>
</protein>
<dbReference type="OrthoDB" id="10027823at2759"/>
<comment type="subcellular location">
    <subcellularLocation>
        <location evidence="1">Membrane</location>
        <topology evidence="1">Multi-pass membrane protein</topology>
    </subcellularLocation>
</comment>
<feature type="transmembrane region" description="Helical" evidence="3">
    <location>
        <begin position="114"/>
        <end position="133"/>
    </location>
</feature>
<evidence type="ECO:0000313" key="6">
    <source>
        <dbReference type="Proteomes" id="UP000275385"/>
    </source>
</evidence>
<sequence length="477" mass="52209">MAVPLISYLYRESGLLSVYSTGRDAWLVIFARSCRMFAYGSCSLILALFFAELHVSDEQIGLFMTLTQVGDVVMSLFLTLVADRIGRRRTLLGGATLMVLSGTTFALFDNFWVLLLAAVVGVISATGGDFGPFRAIEESTISELTDQRTRPDVLVWYVTMSTLGSAMGTVAAGRAVQWFHESRGWTLLAAYHVCFWLYAIMGGVTMLSSALLSDRCELQKDSRPSVDTEMEMEMEEEGEAFLGEADDSSVKRDPPKSTFAQISKQTRSVMYALWFLLMVDSLADGMVSMSLTAYYMDRKFSVTKSALGDIVSVGYFLAFLSTIFAGPLSRRIGLVNTMVFTHIPSSAAVLVFPYPQSVAATFALLLVRLGLNNMDQPPRTALIATVVKPEERTAVMGITGTLRTVASTVGPTVTGFLAGDDRFWIAFVVAGALRLAYDLGLFAMFINIELQHRHKPSPPQDAEGQALSRGDEHGRGH</sequence>
<dbReference type="PROSITE" id="PS50850">
    <property type="entry name" value="MFS"/>
    <property type="match status" value="1"/>
</dbReference>
<feature type="transmembrane region" description="Helical" evidence="3">
    <location>
        <begin position="347"/>
        <end position="367"/>
    </location>
</feature>
<feature type="transmembrane region" description="Helical" evidence="3">
    <location>
        <begin position="188"/>
        <end position="213"/>
    </location>
</feature>
<dbReference type="AlphaFoldDB" id="A0A420XXN2"/>
<gene>
    <name evidence="5" type="ORF">DL546_002518</name>
</gene>
<dbReference type="Proteomes" id="UP000275385">
    <property type="component" value="Unassembled WGS sequence"/>
</dbReference>
<dbReference type="GO" id="GO:0000329">
    <property type="term" value="C:fungal-type vacuole membrane"/>
    <property type="evidence" value="ECO:0007669"/>
    <property type="project" value="TreeGrafter"/>
</dbReference>
<keyword evidence="6" id="KW-1185">Reference proteome</keyword>
<keyword evidence="3" id="KW-1133">Transmembrane helix</keyword>
<dbReference type="EMBL" id="QVQW01000105">
    <property type="protein sequence ID" value="RKU40424.1"/>
    <property type="molecule type" value="Genomic_DNA"/>
</dbReference>
<feature type="domain" description="Major facilitator superfamily (MFS) profile" evidence="4">
    <location>
        <begin position="1"/>
        <end position="449"/>
    </location>
</feature>
<feature type="region of interest" description="Disordered" evidence="2">
    <location>
        <begin position="454"/>
        <end position="477"/>
    </location>
</feature>
<organism evidence="5 6">
    <name type="scientific">Coniochaeta pulveracea</name>
    <dbReference type="NCBI Taxonomy" id="177199"/>
    <lineage>
        <taxon>Eukaryota</taxon>
        <taxon>Fungi</taxon>
        <taxon>Dikarya</taxon>
        <taxon>Ascomycota</taxon>
        <taxon>Pezizomycotina</taxon>
        <taxon>Sordariomycetes</taxon>
        <taxon>Sordariomycetidae</taxon>
        <taxon>Coniochaetales</taxon>
        <taxon>Coniochaetaceae</taxon>
        <taxon>Coniochaeta</taxon>
    </lineage>
</organism>
<dbReference type="InterPro" id="IPR011701">
    <property type="entry name" value="MFS"/>
</dbReference>
<evidence type="ECO:0000256" key="1">
    <source>
        <dbReference type="ARBA" id="ARBA00004141"/>
    </source>
</evidence>
<dbReference type="GO" id="GO:0022857">
    <property type="term" value="F:transmembrane transporter activity"/>
    <property type="evidence" value="ECO:0007669"/>
    <property type="project" value="InterPro"/>
</dbReference>
<evidence type="ECO:0000256" key="3">
    <source>
        <dbReference type="SAM" id="Phobius"/>
    </source>
</evidence>
<evidence type="ECO:0000259" key="4">
    <source>
        <dbReference type="PROSITE" id="PS50850"/>
    </source>
</evidence>
<dbReference type="PANTHER" id="PTHR23520">
    <property type="entry name" value="TRANSPORTER, PUTATIVE (AFU_ORTHOLOGUE AFUA_3G04000)-RELATED"/>
    <property type="match status" value="1"/>
</dbReference>
<dbReference type="PANTHER" id="PTHR23520:SF5">
    <property type="entry name" value="TRANSPORTER, PUTATIVE (AFU_ORTHOLOGUE AFUA_3G04000)-RELATED"/>
    <property type="match status" value="1"/>
</dbReference>
<dbReference type="Pfam" id="PF07690">
    <property type="entry name" value="MFS_1"/>
    <property type="match status" value="2"/>
</dbReference>
<feature type="transmembrane region" description="Helical" evidence="3">
    <location>
        <begin position="36"/>
        <end position="54"/>
    </location>
</feature>
<feature type="transmembrane region" description="Helical" evidence="3">
    <location>
        <begin position="306"/>
        <end position="326"/>
    </location>
</feature>
<comment type="caution">
    <text evidence="5">The sequence shown here is derived from an EMBL/GenBank/DDBJ whole genome shotgun (WGS) entry which is preliminary data.</text>
</comment>
<proteinExistence type="predicted"/>
<keyword evidence="3" id="KW-0812">Transmembrane</keyword>
<feature type="transmembrane region" description="Helical" evidence="3">
    <location>
        <begin position="89"/>
        <end position="108"/>
    </location>
</feature>
<feature type="transmembrane region" description="Helical" evidence="3">
    <location>
        <begin position="154"/>
        <end position="176"/>
    </location>
</feature>
<reference evidence="5 6" key="1">
    <citation type="submission" date="2018-08" db="EMBL/GenBank/DDBJ databases">
        <title>Draft genome of the lignicolous fungus Coniochaeta pulveracea.</title>
        <authorList>
            <person name="Borstlap C.J."/>
            <person name="De Witt R.N."/>
            <person name="Botha A."/>
            <person name="Volschenk H."/>
        </authorList>
    </citation>
    <scope>NUCLEOTIDE SEQUENCE [LARGE SCALE GENOMIC DNA]</scope>
    <source>
        <strain evidence="5 6">CAB683</strain>
    </source>
</reference>
<evidence type="ECO:0000256" key="2">
    <source>
        <dbReference type="SAM" id="MobiDB-lite"/>
    </source>
</evidence>
<accession>A0A420XXN2</accession>
<feature type="transmembrane region" description="Helical" evidence="3">
    <location>
        <begin position="60"/>
        <end position="82"/>
    </location>
</feature>
<dbReference type="STRING" id="177199.A0A420XXN2"/>
<feature type="transmembrane region" description="Helical" evidence="3">
    <location>
        <begin position="271"/>
        <end position="294"/>
    </location>
</feature>
<evidence type="ECO:0000313" key="5">
    <source>
        <dbReference type="EMBL" id="RKU40424.1"/>
    </source>
</evidence>
<dbReference type="SUPFAM" id="SSF103473">
    <property type="entry name" value="MFS general substrate transporter"/>
    <property type="match status" value="1"/>
</dbReference>
<feature type="transmembrane region" description="Helical" evidence="3">
    <location>
        <begin position="423"/>
        <end position="446"/>
    </location>
</feature>
<dbReference type="InterPro" id="IPR036259">
    <property type="entry name" value="MFS_trans_sf"/>
</dbReference>
<name>A0A420XXN2_9PEZI</name>
<dbReference type="InterPro" id="IPR020846">
    <property type="entry name" value="MFS_dom"/>
</dbReference>
<keyword evidence="3" id="KW-0472">Membrane</keyword>